<comment type="caution">
    <text evidence="2">The sequence shown here is derived from an EMBL/GenBank/DDBJ whole genome shotgun (WGS) entry which is preliminary data.</text>
</comment>
<dbReference type="AlphaFoldDB" id="A0ABD1VL00"/>
<keyword evidence="3" id="KW-1185">Reference proteome</keyword>
<evidence type="ECO:0000256" key="1">
    <source>
        <dbReference type="SAM" id="MobiDB-lite"/>
    </source>
</evidence>
<reference evidence="3" key="1">
    <citation type="submission" date="2024-07" db="EMBL/GenBank/DDBJ databases">
        <title>Two chromosome-level genome assemblies of Korean endemic species Abeliophyllum distichum and Forsythia ovata (Oleaceae).</title>
        <authorList>
            <person name="Jang H."/>
        </authorList>
    </citation>
    <scope>NUCLEOTIDE SEQUENCE [LARGE SCALE GENOMIC DNA]</scope>
</reference>
<protein>
    <submittedName>
        <fullName evidence="2">Uncharacterized protein</fullName>
    </submittedName>
</protein>
<feature type="region of interest" description="Disordered" evidence="1">
    <location>
        <begin position="80"/>
        <end position="114"/>
    </location>
</feature>
<evidence type="ECO:0000313" key="3">
    <source>
        <dbReference type="Proteomes" id="UP001604277"/>
    </source>
</evidence>
<gene>
    <name evidence="2" type="ORF">Fot_19425</name>
</gene>
<evidence type="ECO:0000313" key="2">
    <source>
        <dbReference type="EMBL" id="KAL2538034.1"/>
    </source>
</evidence>
<name>A0ABD1VL00_9LAMI</name>
<feature type="compositionally biased region" description="Polar residues" evidence="1">
    <location>
        <begin position="87"/>
        <end position="102"/>
    </location>
</feature>
<dbReference type="Proteomes" id="UP001604277">
    <property type="component" value="Unassembled WGS sequence"/>
</dbReference>
<sequence>MGVDECYSSKMMELRKKLLLFVLSGTFEITETLSFNNVQSQENDYWQDLETLPKNDVRLQANDDNEVDENVDDYWDGMDINADDQNVESPVGNSKNTASSYSFGPEEKVRDVKPHRRSHATILLKFHTLTSAVKKQSQRVYPSFGTFTETRKDTRDKPIEVEVFDEDTINPHEWDGEEKTEVTNIEMTGDETDRLTAWVASGVALLMTE</sequence>
<proteinExistence type="predicted"/>
<accession>A0ABD1VL00</accession>
<dbReference type="EMBL" id="JBFOLJ010000005">
    <property type="protein sequence ID" value="KAL2538034.1"/>
    <property type="molecule type" value="Genomic_DNA"/>
</dbReference>
<organism evidence="2 3">
    <name type="scientific">Forsythia ovata</name>
    <dbReference type="NCBI Taxonomy" id="205694"/>
    <lineage>
        <taxon>Eukaryota</taxon>
        <taxon>Viridiplantae</taxon>
        <taxon>Streptophyta</taxon>
        <taxon>Embryophyta</taxon>
        <taxon>Tracheophyta</taxon>
        <taxon>Spermatophyta</taxon>
        <taxon>Magnoliopsida</taxon>
        <taxon>eudicotyledons</taxon>
        <taxon>Gunneridae</taxon>
        <taxon>Pentapetalae</taxon>
        <taxon>asterids</taxon>
        <taxon>lamiids</taxon>
        <taxon>Lamiales</taxon>
        <taxon>Oleaceae</taxon>
        <taxon>Forsythieae</taxon>
        <taxon>Forsythia</taxon>
    </lineage>
</organism>